<dbReference type="AlphaFoldDB" id="U1Y8N2"/>
<dbReference type="Proteomes" id="UP000016511">
    <property type="component" value="Unassembled WGS sequence"/>
</dbReference>
<dbReference type="HOGENOM" id="CLU_1197791_0_0_9"/>
<accession>U1Y8N2</accession>
<organism evidence="3 4">
    <name type="scientific">Aneurinibacillus aneurinilyticus ATCC 12856</name>
    <dbReference type="NCBI Taxonomy" id="649747"/>
    <lineage>
        <taxon>Bacteria</taxon>
        <taxon>Bacillati</taxon>
        <taxon>Bacillota</taxon>
        <taxon>Bacilli</taxon>
        <taxon>Bacillales</taxon>
        <taxon>Paenibacillaceae</taxon>
        <taxon>Aneurinibacillus group</taxon>
        <taxon>Aneurinibacillus</taxon>
    </lineage>
</organism>
<feature type="signal peptide" evidence="2">
    <location>
        <begin position="1"/>
        <end position="31"/>
    </location>
</feature>
<evidence type="ECO:0000256" key="1">
    <source>
        <dbReference type="SAM" id="MobiDB-lite"/>
    </source>
</evidence>
<evidence type="ECO:0000313" key="4">
    <source>
        <dbReference type="Proteomes" id="UP000016511"/>
    </source>
</evidence>
<feature type="region of interest" description="Disordered" evidence="1">
    <location>
        <begin position="206"/>
        <end position="231"/>
    </location>
</feature>
<gene>
    <name evidence="3" type="ORF">HMPREF0083_04726</name>
</gene>
<dbReference type="EMBL" id="AWSJ01000288">
    <property type="protein sequence ID" value="ERI07196.1"/>
    <property type="molecule type" value="Genomic_DNA"/>
</dbReference>
<feature type="compositionally biased region" description="Basic and acidic residues" evidence="1">
    <location>
        <begin position="206"/>
        <end position="223"/>
    </location>
</feature>
<evidence type="ECO:0000313" key="3">
    <source>
        <dbReference type="EMBL" id="ERI07196.1"/>
    </source>
</evidence>
<keyword evidence="4" id="KW-1185">Reference proteome</keyword>
<evidence type="ECO:0000256" key="2">
    <source>
        <dbReference type="SAM" id="SignalP"/>
    </source>
</evidence>
<keyword evidence="2" id="KW-0732">Signal</keyword>
<feature type="chain" id="PRO_5004620853" evidence="2">
    <location>
        <begin position="32"/>
        <end position="231"/>
    </location>
</feature>
<comment type="caution">
    <text evidence="3">The sequence shown here is derived from an EMBL/GenBank/DDBJ whole genome shotgun (WGS) entry which is preliminary data.</text>
</comment>
<dbReference type="PATRIC" id="fig|649747.3.peg.4255"/>
<name>U1Y8N2_ANEAE</name>
<sequence>MNRTLKKLSKYMLCLSLILLTVIFNMTEAQAATTERYKFYTHAWSLPANSTATLFSVTAPVGEAFVAASGTPKDPNWPEYSSAASSILLQRTAPIEDYPTGIPYTIYGMKMDGTRINLKNAVANYSQDYNGGKSGWSIDYYQLGELPSIVSINIEITNTSNKGLNFGIPDDVVNSGRGSTYYKYITLTRESKAVLAPGEYAKEAAKKAGEAKEAAEQARDAAREASQNASV</sequence>
<proteinExistence type="predicted"/>
<protein>
    <submittedName>
        <fullName evidence="3">Uncharacterized protein</fullName>
    </submittedName>
</protein>
<reference evidence="3 4" key="1">
    <citation type="submission" date="2013-08" db="EMBL/GenBank/DDBJ databases">
        <authorList>
            <person name="Weinstock G."/>
            <person name="Sodergren E."/>
            <person name="Wylie T."/>
            <person name="Fulton L."/>
            <person name="Fulton R."/>
            <person name="Fronick C."/>
            <person name="O'Laughlin M."/>
            <person name="Godfrey J."/>
            <person name="Miner T."/>
            <person name="Herter B."/>
            <person name="Appelbaum E."/>
            <person name="Cordes M."/>
            <person name="Lek S."/>
            <person name="Wollam A."/>
            <person name="Pepin K.H."/>
            <person name="Palsikar V.B."/>
            <person name="Mitreva M."/>
            <person name="Wilson R.K."/>
        </authorList>
    </citation>
    <scope>NUCLEOTIDE SEQUENCE [LARGE SCALE GENOMIC DNA]</scope>
    <source>
        <strain evidence="3 4">ATCC 12856</strain>
    </source>
</reference>
<dbReference type="GeneID" id="92841222"/>
<dbReference type="RefSeq" id="WP_021624142.1">
    <property type="nucleotide sequence ID" value="NZ_KE952892.1"/>
</dbReference>